<feature type="chain" id="PRO_5047425110" evidence="1">
    <location>
        <begin position="20"/>
        <end position="758"/>
    </location>
</feature>
<keyword evidence="4" id="KW-1185">Reference proteome</keyword>
<keyword evidence="1" id="KW-0732">Signal</keyword>
<dbReference type="SUPFAM" id="SSF49313">
    <property type="entry name" value="Cadherin-like"/>
    <property type="match status" value="1"/>
</dbReference>
<name>A0ABW9JIM8_9SPHI</name>
<dbReference type="EMBL" id="SRMP02000008">
    <property type="protein sequence ID" value="MFN0291063.1"/>
    <property type="molecule type" value="Genomic_DNA"/>
</dbReference>
<comment type="caution">
    <text evidence="3">The sequence shown here is derived from an EMBL/GenBank/DDBJ whole genome shotgun (WGS) entry which is preliminary data.</text>
</comment>
<dbReference type="Gene3D" id="2.60.40.740">
    <property type="match status" value="1"/>
</dbReference>
<dbReference type="RefSeq" id="WP_138730270.1">
    <property type="nucleotide sequence ID" value="NZ_SRMP02000008.1"/>
</dbReference>
<organism evidence="3 4">
    <name type="scientific">Pedobacter helvus</name>
    <dbReference type="NCBI Taxonomy" id="2563444"/>
    <lineage>
        <taxon>Bacteria</taxon>
        <taxon>Pseudomonadati</taxon>
        <taxon>Bacteroidota</taxon>
        <taxon>Sphingobacteriia</taxon>
        <taxon>Sphingobacteriales</taxon>
        <taxon>Sphingobacteriaceae</taxon>
        <taxon>Pedobacter</taxon>
    </lineage>
</organism>
<dbReference type="InterPro" id="IPR013783">
    <property type="entry name" value="Ig-like_fold"/>
</dbReference>
<reference evidence="3 4" key="1">
    <citation type="submission" date="2024-12" db="EMBL/GenBank/DDBJ databases">
        <authorList>
            <person name="Hu S."/>
        </authorList>
    </citation>
    <scope>NUCLEOTIDE SEQUENCE [LARGE SCALE GENOMIC DNA]</scope>
    <source>
        <strain evidence="3 4">P-25</strain>
    </source>
</reference>
<gene>
    <name evidence="3" type="ORF">E5L68_006650</name>
</gene>
<dbReference type="Pfam" id="PF13573">
    <property type="entry name" value="SprB"/>
    <property type="match status" value="2"/>
</dbReference>
<dbReference type="Pfam" id="PF05345">
    <property type="entry name" value="He_PIG"/>
    <property type="match status" value="1"/>
</dbReference>
<evidence type="ECO:0000256" key="1">
    <source>
        <dbReference type="SAM" id="SignalP"/>
    </source>
</evidence>
<proteinExistence type="predicted"/>
<dbReference type="InterPro" id="IPR025667">
    <property type="entry name" value="SprB_repeat"/>
</dbReference>
<dbReference type="Proteomes" id="UP001517367">
    <property type="component" value="Unassembled WGS sequence"/>
</dbReference>
<dbReference type="InterPro" id="IPR026444">
    <property type="entry name" value="Secre_tail"/>
</dbReference>
<protein>
    <submittedName>
        <fullName evidence="3">T9SS type A sorting domain-containing protein</fullName>
    </submittedName>
</protein>
<sequence>MKKIYFNMLLLSFAFNSVAQTQFWADSFEDSGSPSSGSRTLSVAEFKCTSGFFKRTDGSDKTWIAGPNSSSATGDFIGANGSKYFGAMDIDRGPGCGGNNTISAAQTITWSGINIAGKSGLTFKGLFGANEGAVFQSVAFNTSANGFVMDYIVVEYKIDGAMNWTKALGIYPIDPSLNGSALAVDNIGGDMVGDGSPLTNALAELSATIVGTGSLLDLRISLFINNGNPGAVAFDNFRLFGTAACTAPTIAGNPPNRTICLGSNTTFSASATGATAYQWQVNTGSGFTDITNGAPYSGATTTTLAVTGATAAMSGYTYRMVAINGVATCFTNTNSSTLTVSNITASTSQINVSCFGGNNGAAGVSPSGGIAPYSYSWSPMGATSSSVSGLTAGTYTVTITDNIGCQTTRSFTIEQPTIVSGTTSVTNVSCNGGSNGTINLTPTGGTGPYTYAWTGGAATEDRTGLSAGSYSVTITDSKGCTGTLTGIIVTQPTVLASNYNGVTTINKDVVYNYSFAATGGTPSYLYSHTGNLPNGLTLSGAGLLSGTPTTAGTFNFTVVVTDANSCEANVSVSITVQGVLPVELDGFTAKAVASGVEISWKTLSERNSSHFNLLHAGEDGKFKSIAKIDAMGNSSVGKNYTLLHREALNGANYYQLLQIDKNGDVRDYGVKTADFAIAEKHDVALYPNPTTHTVTVKFAAKTYTQVRVVDMLGKTVITKQLGASQTEQVINVGNLARGTYTMILTGGVSRSVHKLIKL</sequence>
<dbReference type="NCBIfam" id="TIGR04183">
    <property type="entry name" value="Por_Secre_tail"/>
    <property type="match status" value="1"/>
</dbReference>
<dbReference type="Gene3D" id="2.60.40.10">
    <property type="entry name" value="Immunoglobulins"/>
    <property type="match status" value="2"/>
</dbReference>
<evidence type="ECO:0000313" key="4">
    <source>
        <dbReference type="Proteomes" id="UP001517367"/>
    </source>
</evidence>
<evidence type="ECO:0000313" key="3">
    <source>
        <dbReference type="EMBL" id="MFN0291063.1"/>
    </source>
</evidence>
<evidence type="ECO:0000259" key="2">
    <source>
        <dbReference type="Pfam" id="PF18962"/>
    </source>
</evidence>
<feature type="signal peptide" evidence="1">
    <location>
        <begin position="1"/>
        <end position="19"/>
    </location>
</feature>
<feature type="domain" description="Secretion system C-terminal sorting" evidence="2">
    <location>
        <begin position="685"/>
        <end position="756"/>
    </location>
</feature>
<dbReference type="InterPro" id="IPR015919">
    <property type="entry name" value="Cadherin-like_sf"/>
</dbReference>
<accession>A0ABW9JIM8</accession>
<dbReference type="Pfam" id="PF18962">
    <property type="entry name" value="Por_Secre_tail"/>
    <property type="match status" value="1"/>
</dbReference>